<accession>K2J7Z1</accession>
<dbReference type="PATRIC" id="fig|1145110.4.peg.1576"/>
<evidence type="ECO:0000313" key="2">
    <source>
        <dbReference type="Proteomes" id="UP000002808"/>
    </source>
</evidence>
<comment type="caution">
    <text evidence="1">The sequence shown here is derived from an EMBL/GenBank/DDBJ whole genome shotgun (WGS) entry which is preliminary data.</text>
</comment>
<reference evidence="1 2" key="1">
    <citation type="submission" date="2012-08" db="EMBL/GenBank/DDBJ databases">
        <title>Comparative Sequence Analysis of H. pylori isolates.</title>
        <authorList>
            <person name="Blanchard T.G."/>
            <person name="Czinn S.J."/>
            <person name="McCracken C.M."/>
            <person name="Abolude K.A."/>
            <person name="Shefchek K.S."/>
            <person name="Maroo A.M."/>
            <person name="Santana-Cruz I.S."/>
            <person name="Tallon L.J."/>
            <person name="Ficke F.W.F."/>
        </authorList>
    </citation>
    <scope>NUCLEOTIDE SEQUENCE [LARGE SCALE GENOMIC DNA]</scope>
    <source>
        <strain evidence="1 2">R018c</strain>
    </source>
</reference>
<sequence>MARSLAQKTIHNHLFLTIGMLKYLKIFKNRIKTHGENKGNGQN</sequence>
<dbReference type="EMBL" id="AMOQ01000011">
    <property type="protein sequence ID" value="EKE79176.1"/>
    <property type="molecule type" value="Genomic_DNA"/>
</dbReference>
<name>K2J7Z1_HELPX</name>
<evidence type="ECO:0000313" key="1">
    <source>
        <dbReference type="EMBL" id="EKE79176.1"/>
    </source>
</evidence>
<dbReference type="RefSeq" id="WP_000124451.1">
    <property type="nucleotide sequence ID" value="NZ_AMOQ01000011.1"/>
</dbReference>
<dbReference type="Proteomes" id="UP000002808">
    <property type="component" value="Unassembled WGS sequence"/>
</dbReference>
<protein>
    <submittedName>
        <fullName evidence="1">Uncharacterized protein</fullName>
    </submittedName>
</protein>
<gene>
    <name evidence="1" type="ORF">OUC_1619</name>
</gene>
<dbReference type="AlphaFoldDB" id="K2J7Z1"/>
<proteinExistence type="predicted"/>
<organism evidence="1 2">
    <name type="scientific">Helicobacter pylori R018c</name>
    <dbReference type="NCBI Taxonomy" id="1145110"/>
    <lineage>
        <taxon>Bacteria</taxon>
        <taxon>Pseudomonadati</taxon>
        <taxon>Campylobacterota</taxon>
        <taxon>Epsilonproteobacteria</taxon>
        <taxon>Campylobacterales</taxon>
        <taxon>Helicobacteraceae</taxon>
        <taxon>Helicobacter</taxon>
    </lineage>
</organism>